<dbReference type="EMBL" id="WIXE01003490">
    <property type="protein sequence ID" value="KAK5983907.1"/>
    <property type="molecule type" value="Genomic_DNA"/>
</dbReference>
<proteinExistence type="predicted"/>
<comment type="caution">
    <text evidence="2">The sequence shown here is derived from an EMBL/GenBank/DDBJ whole genome shotgun (WGS) entry which is preliminary data.</text>
</comment>
<sequence>RNSEQLHRSTGRKFSLSPLGTRSPSSVIAYDFSFLDEGYCIQLHSNSQSFAEEADISSGGFFFKFSSRNECLFSATNPGRVMSEALATSIPPDAVGTALGGRIPKEFSSTPSLNIMSDEVEDGAHSLASFDPMAGDDHDTSKAIHGSDPMIASVGRRKHSADDMKAIHLHRSFSAEDTSCNKENHVSDCHEKLEILVCCWV</sequence>
<dbReference type="Proteomes" id="UP001331761">
    <property type="component" value="Unassembled WGS sequence"/>
</dbReference>
<dbReference type="AlphaFoldDB" id="A0AAN8FYR1"/>
<gene>
    <name evidence="2" type="ORF">GCK32_008203</name>
</gene>
<name>A0AAN8FYR1_TRICO</name>
<evidence type="ECO:0000313" key="3">
    <source>
        <dbReference type="Proteomes" id="UP001331761"/>
    </source>
</evidence>
<evidence type="ECO:0000313" key="2">
    <source>
        <dbReference type="EMBL" id="KAK5983907.1"/>
    </source>
</evidence>
<feature type="non-terminal residue" evidence="2">
    <location>
        <position position="1"/>
    </location>
</feature>
<keyword evidence="3" id="KW-1185">Reference proteome</keyword>
<reference evidence="2 3" key="1">
    <citation type="submission" date="2019-10" db="EMBL/GenBank/DDBJ databases">
        <title>Assembly and Annotation for the nematode Trichostrongylus colubriformis.</title>
        <authorList>
            <person name="Martin J."/>
        </authorList>
    </citation>
    <scope>NUCLEOTIDE SEQUENCE [LARGE SCALE GENOMIC DNA]</scope>
    <source>
        <strain evidence="2">G859</strain>
        <tissue evidence="2">Whole worm</tissue>
    </source>
</reference>
<evidence type="ECO:0000256" key="1">
    <source>
        <dbReference type="SAM" id="MobiDB-lite"/>
    </source>
</evidence>
<protein>
    <submittedName>
        <fullName evidence="2">Uncharacterized protein</fullName>
    </submittedName>
</protein>
<feature type="region of interest" description="Disordered" evidence="1">
    <location>
        <begin position="1"/>
        <end position="22"/>
    </location>
</feature>
<accession>A0AAN8FYR1</accession>
<organism evidence="2 3">
    <name type="scientific">Trichostrongylus colubriformis</name>
    <name type="common">Black scour worm</name>
    <dbReference type="NCBI Taxonomy" id="6319"/>
    <lineage>
        <taxon>Eukaryota</taxon>
        <taxon>Metazoa</taxon>
        <taxon>Ecdysozoa</taxon>
        <taxon>Nematoda</taxon>
        <taxon>Chromadorea</taxon>
        <taxon>Rhabditida</taxon>
        <taxon>Rhabditina</taxon>
        <taxon>Rhabditomorpha</taxon>
        <taxon>Strongyloidea</taxon>
        <taxon>Trichostrongylidae</taxon>
        <taxon>Trichostrongylus</taxon>
    </lineage>
</organism>